<evidence type="ECO:0000313" key="1">
    <source>
        <dbReference type="EMBL" id="KAK3756637.1"/>
    </source>
</evidence>
<dbReference type="Proteomes" id="UP001283361">
    <property type="component" value="Unassembled WGS sequence"/>
</dbReference>
<gene>
    <name evidence="1" type="ORF">RRG08_058993</name>
</gene>
<dbReference type="EMBL" id="JAWDGP010005491">
    <property type="protein sequence ID" value="KAK3756637.1"/>
    <property type="molecule type" value="Genomic_DNA"/>
</dbReference>
<organism evidence="1 2">
    <name type="scientific">Elysia crispata</name>
    <name type="common">lettuce slug</name>
    <dbReference type="NCBI Taxonomy" id="231223"/>
    <lineage>
        <taxon>Eukaryota</taxon>
        <taxon>Metazoa</taxon>
        <taxon>Spiralia</taxon>
        <taxon>Lophotrochozoa</taxon>
        <taxon>Mollusca</taxon>
        <taxon>Gastropoda</taxon>
        <taxon>Heterobranchia</taxon>
        <taxon>Euthyneura</taxon>
        <taxon>Panpulmonata</taxon>
        <taxon>Sacoglossa</taxon>
        <taxon>Placobranchoidea</taxon>
        <taxon>Plakobranchidae</taxon>
        <taxon>Elysia</taxon>
    </lineage>
</organism>
<name>A0AAE0YTA6_9GAST</name>
<reference evidence="1" key="1">
    <citation type="journal article" date="2023" name="G3 (Bethesda)">
        <title>A reference genome for the long-term kleptoplast-retaining sea slug Elysia crispata morphotype clarki.</title>
        <authorList>
            <person name="Eastman K.E."/>
            <person name="Pendleton A.L."/>
            <person name="Shaikh M.A."/>
            <person name="Suttiyut T."/>
            <person name="Ogas R."/>
            <person name="Tomko P."/>
            <person name="Gavelis G."/>
            <person name="Widhalm J.R."/>
            <person name="Wisecaver J.H."/>
        </authorList>
    </citation>
    <scope>NUCLEOTIDE SEQUENCE</scope>
    <source>
        <strain evidence="1">ECLA1</strain>
    </source>
</reference>
<sequence length="92" mass="10446">MDNLLHQFLSTVSGCYMYPAPNILVKNEDQSFQTRTICSTNSSPRCLDATCIQHRISSLRTKTRASRHGQSAPPIPLHGVWMLHVSSTEYRR</sequence>
<accession>A0AAE0YTA6</accession>
<dbReference type="AlphaFoldDB" id="A0AAE0YTA6"/>
<evidence type="ECO:0000313" key="2">
    <source>
        <dbReference type="Proteomes" id="UP001283361"/>
    </source>
</evidence>
<comment type="caution">
    <text evidence="1">The sequence shown here is derived from an EMBL/GenBank/DDBJ whole genome shotgun (WGS) entry which is preliminary data.</text>
</comment>
<proteinExistence type="predicted"/>
<protein>
    <submittedName>
        <fullName evidence="1">Uncharacterized protein</fullName>
    </submittedName>
</protein>
<keyword evidence="2" id="KW-1185">Reference proteome</keyword>